<dbReference type="Proteomes" id="UP000248314">
    <property type="component" value="Unassembled WGS sequence"/>
</dbReference>
<gene>
    <name evidence="1" type="ORF">EJ73_00661</name>
</gene>
<accession>A0A318HZA0</accession>
<evidence type="ECO:0000313" key="2">
    <source>
        <dbReference type="Proteomes" id="UP000248314"/>
    </source>
</evidence>
<dbReference type="PROSITE" id="PS51257">
    <property type="entry name" value="PROKAR_LIPOPROTEIN"/>
    <property type="match status" value="1"/>
</dbReference>
<evidence type="ECO:0000313" key="1">
    <source>
        <dbReference type="EMBL" id="PXX23672.1"/>
    </source>
</evidence>
<name>A0A318HZA0_9BACT</name>
<dbReference type="STRING" id="1122991.GCA_000613445_01192"/>
<sequence>MSLMACKTLEMKKIFLFLALVAVTASCQKSEDEKAAPLLAKIDSLYKAAQYQDVLDSISALRDRFPRAINARKTALSLWQTASMKLAQVDIARTDSALQVQEEALKVTNLTSQHKARLLVRRDSLKIRYEALCQMVKAIQKKQAQ</sequence>
<dbReference type="AlphaFoldDB" id="A0A318HZA0"/>
<protein>
    <submittedName>
        <fullName evidence="1">Uncharacterized protein</fullName>
    </submittedName>
</protein>
<organism evidence="1 2">
    <name type="scientific">Hoylesella shahii DSM 15611 = JCM 12083</name>
    <dbReference type="NCBI Taxonomy" id="1122991"/>
    <lineage>
        <taxon>Bacteria</taxon>
        <taxon>Pseudomonadati</taxon>
        <taxon>Bacteroidota</taxon>
        <taxon>Bacteroidia</taxon>
        <taxon>Bacteroidales</taxon>
        <taxon>Prevotellaceae</taxon>
        <taxon>Hoylesella</taxon>
    </lineage>
</organism>
<reference evidence="1 2" key="1">
    <citation type="submission" date="2018-05" db="EMBL/GenBank/DDBJ databases">
        <title>Genomic Encyclopedia of Type Strains, Phase I: the one thousand microbial genomes (KMG-I) project.</title>
        <authorList>
            <person name="Kyrpides N."/>
        </authorList>
    </citation>
    <scope>NUCLEOTIDE SEQUENCE [LARGE SCALE GENOMIC DNA]</scope>
    <source>
        <strain evidence="1 2">DSM 15611</strain>
    </source>
</reference>
<dbReference type="EMBL" id="QJJX01000005">
    <property type="protein sequence ID" value="PXX23672.1"/>
    <property type="molecule type" value="Genomic_DNA"/>
</dbReference>
<comment type="caution">
    <text evidence="1">The sequence shown here is derived from an EMBL/GenBank/DDBJ whole genome shotgun (WGS) entry which is preliminary data.</text>
</comment>
<proteinExistence type="predicted"/>
<keyword evidence="2" id="KW-1185">Reference proteome</keyword>